<dbReference type="Proteomes" id="UP001497644">
    <property type="component" value="Unassembled WGS sequence"/>
</dbReference>
<name>A0AAV2MY21_9HYME</name>
<reference evidence="1" key="1">
    <citation type="submission" date="2024-04" db="EMBL/GenBank/DDBJ databases">
        <authorList>
            <consortium name="Molecular Ecology Group"/>
        </authorList>
    </citation>
    <scope>NUCLEOTIDE SEQUENCE</scope>
</reference>
<evidence type="ECO:0000313" key="2">
    <source>
        <dbReference type="Proteomes" id="UP001497644"/>
    </source>
</evidence>
<accession>A0AAV2MY21</accession>
<dbReference type="EMBL" id="CAXIPU020000555">
    <property type="protein sequence ID" value="CAL1672409.1"/>
    <property type="molecule type" value="Genomic_DNA"/>
</dbReference>
<dbReference type="AlphaFoldDB" id="A0AAV2MY21"/>
<evidence type="ECO:0000313" key="1">
    <source>
        <dbReference type="EMBL" id="CAL1672409.1"/>
    </source>
</evidence>
<organism evidence="1 2">
    <name type="scientific">Lasius platythorax</name>
    <dbReference type="NCBI Taxonomy" id="488582"/>
    <lineage>
        <taxon>Eukaryota</taxon>
        <taxon>Metazoa</taxon>
        <taxon>Ecdysozoa</taxon>
        <taxon>Arthropoda</taxon>
        <taxon>Hexapoda</taxon>
        <taxon>Insecta</taxon>
        <taxon>Pterygota</taxon>
        <taxon>Neoptera</taxon>
        <taxon>Endopterygota</taxon>
        <taxon>Hymenoptera</taxon>
        <taxon>Apocrita</taxon>
        <taxon>Aculeata</taxon>
        <taxon>Formicoidea</taxon>
        <taxon>Formicidae</taxon>
        <taxon>Formicinae</taxon>
        <taxon>Lasius</taxon>
        <taxon>Lasius</taxon>
    </lineage>
</organism>
<sequence>MKDASKQDSMQEAWISLSMVYDIHTYFAGAGDGVLTGDVRAGSLVGAGEASNLVEEEGAVDVTVDVGDIIVDADDEN</sequence>
<gene>
    <name evidence="1" type="ORF">LPLAT_LOCUS7075</name>
</gene>
<proteinExistence type="predicted"/>
<protein>
    <submittedName>
        <fullName evidence="1">Uncharacterized protein</fullName>
    </submittedName>
</protein>
<keyword evidence="2" id="KW-1185">Reference proteome</keyword>
<comment type="caution">
    <text evidence="1">The sequence shown here is derived from an EMBL/GenBank/DDBJ whole genome shotgun (WGS) entry which is preliminary data.</text>
</comment>